<dbReference type="PANTHER" id="PTHR45828">
    <property type="entry name" value="CYTOCHROME B561/FERRIC REDUCTASE TRANSMEMBRANE"/>
    <property type="match status" value="1"/>
</dbReference>
<keyword evidence="8" id="KW-1185">Reference proteome</keyword>
<reference evidence="7 8" key="1">
    <citation type="submission" date="2023-03" db="EMBL/GenBank/DDBJ databases">
        <title>High-quality genome of Scylla paramamosain provides insights in environmental adaptation.</title>
        <authorList>
            <person name="Zhang L."/>
        </authorList>
    </citation>
    <scope>NUCLEOTIDE SEQUENCE [LARGE SCALE GENOMIC DNA]</scope>
    <source>
        <strain evidence="7">LZ_2023a</strain>
        <tissue evidence="7">Muscle</tissue>
    </source>
</reference>
<feature type="region of interest" description="Disordered" evidence="4">
    <location>
        <begin position="49"/>
        <end position="69"/>
    </location>
</feature>
<comment type="subcellular location">
    <subcellularLocation>
        <location evidence="2">Membrane</location>
        <topology evidence="2">Multi-pass membrane protein</topology>
    </subcellularLocation>
</comment>
<feature type="region of interest" description="Disordered" evidence="4">
    <location>
        <begin position="124"/>
        <end position="144"/>
    </location>
</feature>
<comment type="cofactor">
    <cofactor evidence="1">
        <name>heme b</name>
        <dbReference type="ChEBI" id="CHEBI:60344"/>
    </cofactor>
</comment>
<dbReference type="EMBL" id="JARAKH010000002">
    <property type="protein sequence ID" value="KAK8407016.1"/>
    <property type="molecule type" value="Genomic_DNA"/>
</dbReference>
<comment type="caution">
    <text evidence="7">The sequence shown here is derived from an EMBL/GenBank/DDBJ whole genome shotgun (WGS) entry which is preliminary data.</text>
</comment>
<feature type="domain" description="DOMON" evidence="5">
    <location>
        <begin position="313"/>
        <end position="437"/>
    </location>
</feature>
<dbReference type="InterPro" id="IPR051237">
    <property type="entry name" value="Ferric-chelate_Red/DefProt"/>
</dbReference>
<evidence type="ECO:0000313" key="8">
    <source>
        <dbReference type="Proteomes" id="UP001487740"/>
    </source>
</evidence>
<evidence type="ECO:0000256" key="1">
    <source>
        <dbReference type="ARBA" id="ARBA00001970"/>
    </source>
</evidence>
<dbReference type="Proteomes" id="UP001487740">
    <property type="component" value="Unassembled WGS sequence"/>
</dbReference>
<dbReference type="PANTHER" id="PTHR45828:SF33">
    <property type="entry name" value="DOMON DOMAIN-CONTAINING PROTEIN"/>
    <property type="match status" value="1"/>
</dbReference>
<protein>
    <recommendedName>
        <fullName evidence="9">DOMON domain-containing protein</fullName>
    </recommendedName>
</protein>
<keyword evidence="3" id="KW-0408">Iron</keyword>
<evidence type="ECO:0000256" key="2">
    <source>
        <dbReference type="ARBA" id="ARBA00004141"/>
    </source>
</evidence>
<dbReference type="Gene3D" id="2.60.40.4060">
    <property type="entry name" value="Reeler domain"/>
    <property type="match status" value="1"/>
</dbReference>
<dbReference type="AlphaFoldDB" id="A0AAW0V6M8"/>
<dbReference type="GO" id="GO:0016020">
    <property type="term" value="C:membrane"/>
    <property type="evidence" value="ECO:0007669"/>
    <property type="project" value="UniProtKB-SubCell"/>
</dbReference>
<evidence type="ECO:0000259" key="5">
    <source>
        <dbReference type="PROSITE" id="PS50836"/>
    </source>
</evidence>
<sequence>MLTANTFTATRSPLSPRAHAIRLVITLPSSPITFNLDNAKAYQRHIDSSGTRLRDPHSPAIHPQAHITSPPVRRYPALAKGTSGERCDWRLTAAQEFIYTKFSCDDMIPQHTTEVTRLLEEEKAEMESNHVNTPTSPMTEEEEESSDLHLSPKAQMYSGNINMQILTSEDKYRRLKTLEVTLQSSDYINGFLLQARKVEQSKTVVGTFLRSPHRGNIISCNGSMANTVVMETAPLRLANLSFTWLAPEASMGTIEFVASVLVNKSTSYKIIRSDPLKLNLYPVSTRECAVGKSCFRYCMRNGGPECPAHTARYTAILEYLPKTAEKKTSVKITIGGQLADSKGYLAVGFSKDDHRLSEADLSVCYLEGDNATVGVEHYLLKNIDYSPDLHLGELQLESADVDEDYVWCTFTRPITGGGHNQLRLSEPYYYYYFWGARNGTTQSMKRSEKLISTNDNLFNYIMYSSAKSRQAPYSVVAAALLLAGVHFMCW</sequence>
<dbReference type="PROSITE" id="PS50836">
    <property type="entry name" value="DOMON"/>
    <property type="match status" value="1"/>
</dbReference>
<dbReference type="PROSITE" id="PS51019">
    <property type="entry name" value="REELIN"/>
    <property type="match status" value="1"/>
</dbReference>
<evidence type="ECO:0000313" key="7">
    <source>
        <dbReference type="EMBL" id="KAK8407016.1"/>
    </source>
</evidence>
<evidence type="ECO:0000256" key="4">
    <source>
        <dbReference type="SAM" id="MobiDB-lite"/>
    </source>
</evidence>
<dbReference type="Pfam" id="PF03351">
    <property type="entry name" value="DOMON"/>
    <property type="match status" value="1"/>
</dbReference>
<gene>
    <name evidence="7" type="ORF">O3P69_007518</name>
</gene>
<dbReference type="CDD" id="cd08544">
    <property type="entry name" value="Reeler"/>
    <property type="match status" value="1"/>
</dbReference>
<evidence type="ECO:0008006" key="9">
    <source>
        <dbReference type="Google" id="ProtNLM"/>
    </source>
</evidence>
<dbReference type="Pfam" id="PF02014">
    <property type="entry name" value="Reeler"/>
    <property type="match status" value="1"/>
</dbReference>
<dbReference type="InterPro" id="IPR005018">
    <property type="entry name" value="DOMON_domain"/>
</dbReference>
<accession>A0AAW0V6M8</accession>
<evidence type="ECO:0000259" key="6">
    <source>
        <dbReference type="PROSITE" id="PS51019"/>
    </source>
</evidence>
<proteinExistence type="predicted"/>
<name>A0AAW0V6M8_SCYPA</name>
<dbReference type="InterPro" id="IPR042307">
    <property type="entry name" value="Reeler_sf"/>
</dbReference>
<organism evidence="7 8">
    <name type="scientific">Scylla paramamosain</name>
    <name type="common">Mud crab</name>
    <dbReference type="NCBI Taxonomy" id="85552"/>
    <lineage>
        <taxon>Eukaryota</taxon>
        <taxon>Metazoa</taxon>
        <taxon>Ecdysozoa</taxon>
        <taxon>Arthropoda</taxon>
        <taxon>Crustacea</taxon>
        <taxon>Multicrustacea</taxon>
        <taxon>Malacostraca</taxon>
        <taxon>Eumalacostraca</taxon>
        <taxon>Eucarida</taxon>
        <taxon>Decapoda</taxon>
        <taxon>Pleocyemata</taxon>
        <taxon>Brachyura</taxon>
        <taxon>Eubrachyura</taxon>
        <taxon>Portunoidea</taxon>
        <taxon>Portunidae</taxon>
        <taxon>Portuninae</taxon>
        <taxon>Scylla</taxon>
    </lineage>
</organism>
<evidence type="ECO:0000256" key="3">
    <source>
        <dbReference type="ARBA" id="ARBA00023004"/>
    </source>
</evidence>
<dbReference type="InterPro" id="IPR002861">
    <property type="entry name" value="Reeler_dom"/>
</dbReference>
<feature type="domain" description="Reelin" evidence="6">
    <location>
        <begin position="124"/>
        <end position="293"/>
    </location>
</feature>